<keyword evidence="5 6" id="KW-0472">Membrane</keyword>
<feature type="transmembrane region" description="Helical" evidence="6">
    <location>
        <begin position="268"/>
        <end position="286"/>
    </location>
</feature>
<dbReference type="Proteomes" id="UP000324252">
    <property type="component" value="Unassembled WGS sequence"/>
</dbReference>
<keyword evidence="9" id="KW-1185">Reference proteome</keyword>
<gene>
    <name evidence="8" type="ORF">SAMN05444142_103409</name>
</gene>
<dbReference type="EMBL" id="FQZZ01000003">
    <property type="protein sequence ID" value="SHK14185.1"/>
    <property type="molecule type" value="Genomic_DNA"/>
</dbReference>
<dbReference type="InterPro" id="IPR000620">
    <property type="entry name" value="EamA_dom"/>
</dbReference>
<evidence type="ECO:0000256" key="3">
    <source>
        <dbReference type="ARBA" id="ARBA00022692"/>
    </source>
</evidence>
<dbReference type="OrthoDB" id="9812899at2"/>
<dbReference type="InterPro" id="IPR037185">
    <property type="entry name" value="EmrE-like"/>
</dbReference>
<feature type="transmembrane region" description="Helical" evidence="6">
    <location>
        <begin position="186"/>
        <end position="206"/>
    </location>
</feature>
<evidence type="ECO:0000256" key="1">
    <source>
        <dbReference type="ARBA" id="ARBA00004141"/>
    </source>
</evidence>
<comment type="subcellular location">
    <subcellularLocation>
        <location evidence="1">Membrane</location>
        <topology evidence="1">Multi-pass membrane protein</topology>
    </subcellularLocation>
</comment>
<dbReference type="RefSeq" id="WP_149788735.1">
    <property type="nucleotide sequence ID" value="NZ_FNIO01000005.1"/>
</dbReference>
<proteinExistence type="inferred from homology"/>
<dbReference type="PANTHER" id="PTHR22911:SF6">
    <property type="entry name" value="SOLUTE CARRIER FAMILY 35 MEMBER G1"/>
    <property type="match status" value="1"/>
</dbReference>
<name>A0A1H0J3S7_9RHOB</name>
<evidence type="ECO:0000256" key="2">
    <source>
        <dbReference type="ARBA" id="ARBA00009853"/>
    </source>
</evidence>
<feature type="domain" description="EamA" evidence="7">
    <location>
        <begin position="11"/>
        <end position="146"/>
    </location>
</feature>
<dbReference type="Pfam" id="PF00892">
    <property type="entry name" value="EamA"/>
    <property type="match status" value="2"/>
</dbReference>
<dbReference type="AlphaFoldDB" id="A0A1H0J3S7"/>
<protein>
    <submittedName>
        <fullName evidence="8">EamA-like transporter family protein</fullName>
    </submittedName>
</protein>
<keyword evidence="3 6" id="KW-0812">Transmembrane</keyword>
<feature type="domain" description="EamA" evidence="7">
    <location>
        <begin position="156"/>
        <end position="285"/>
    </location>
</feature>
<evidence type="ECO:0000256" key="4">
    <source>
        <dbReference type="ARBA" id="ARBA00022989"/>
    </source>
</evidence>
<evidence type="ECO:0000313" key="9">
    <source>
        <dbReference type="Proteomes" id="UP000324252"/>
    </source>
</evidence>
<sequence length="306" mass="31641">MFQPRAQNPALAVLFMLAASAFIALSTLLAKAVGAGHLGAGLHPLQVSHGRFLFAFLALSAVMAAVRPRLTPVHWRLHVGRTALGWGGVTLMFAAVAFIPLGDATAISFLNPVFAMVLSIPLLGESVGRVRWSAAAIALVGAVILLRPGGDSFQPAALLALGAAAMMGMELIFIKKLSGREAPLQILFINNLIGLCIASAAVWPVWQPPDGAEWLGLAGVGLAMACAQACFVNAMARADASFVTPFSYLTLVFASVYDLAVFDVVPDRVSLTGAGVIVAGAALLAWRQGRLGRARPAVPPSGGGVG</sequence>
<feature type="transmembrane region" description="Helical" evidence="6">
    <location>
        <begin position="105"/>
        <end position="123"/>
    </location>
</feature>
<comment type="similarity">
    <text evidence="2">Belongs to the drug/metabolite transporter (DMT) superfamily. 10 TMS drug/metabolite exporter (DME) (TC 2.A.7.3) family.</text>
</comment>
<feature type="transmembrane region" description="Helical" evidence="6">
    <location>
        <begin position="242"/>
        <end position="262"/>
    </location>
</feature>
<feature type="transmembrane region" description="Helical" evidence="6">
    <location>
        <begin position="78"/>
        <end position="99"/>
    </location>
</feature>
<evidence type="ECO:0000259" key="7">
    <source>
        <dbReference type="Pfam" id="PF00892"/>
    </source>
</evidence>
<feature type="transmembrane region" description="Helical" evidence="6">
    <location>
        <begin position="212"/>
        <end position="235"/>
    </location>
</feature>
<dbReference type="GO" id="GO:0016020">
    <property type="term" value="C:membrane"/>
    <property type="evidence" value="ECO:0007669"/>
    <property type="project" value="UniProtKB-SubCell"/>
</dbReference>
<organism evidence="8 9">
    <name type="scientific">Lutimaribacter pacificus</name>
    <dbReference type="NCBI Taxonomy" id="391948"/>
    <lineage>
        <taxon>Bacteria</taxon>
        <taxon>Pseudomonadati</taxon>
        <taxon>Pseudomonadota</taxon>
        <taxon>Alphaproteobacteria</taxon>
        <taxon>Rhodobacterales</taxon>
        <taxon>Roseobacteraceae</taxon>
        <taxon>Lutimaribacter</taxon>
    </lineage>
</organism>
<feature type="transmembrane region" description="Helical" evidence="6">
    <location>
        <begin position="130"/>
        <end position="150"/>
    </location>
</feature>
<dbReference type="PANTHER" id="PTHR22911">
    <property type="entry name" value="ACYL-MALONYL CONDENSING ENZYME-RELATED"/>
    <property type="match status" value="1"/>
</dbReference>
<feature type="transmembrane region" description="Helical" evidence="6">
    <location>
        <begin position="46"/>
        <end position="66"/>
    </location>
</feature>
<accession>A0A1H0J3S7</accession>
<feature type="transmembrane region" description="Helical" evidence="6">
    <location>
        <begin position="156"/>
        <end position="174"/>
    </location>
</feature>
<keyword evidence="4 6" id="KW-1133">Transmembrane helix</keyword>
<dbReference type="SUPFAM" id="SSF103481">
    <property type="entry name" value="Multidrug resistance efflux transporter EmrE"/>
    <property type="match status" value="2"/>
</dbReference>
<reference evidence="8 9" key="1">
    <citation type="submission" date="2016-11" db="EMBL/GenBank/DDBJ databases">
        <authorList>
            <person name="Varghese N."/>
            <person name="Submissions S."/>
        </authorList>
    </citation>
    <scope>NUCLEOTIDE SEQUENCE [LARGE SCALE GENOMIC DNA]</scope>
    <source>
        <strain evidence="8 9">DSM 29620</strain>
    </source>
</reference>
<evidence type="ECO:0000313" key="8">
    <source>
        <dbReference type="EMBL" id="SHK14185.1"/>
    </source>
</evidence>
<evidence type="ECO:0000256" key="6">
    <source>
        <dbReference type="SAM" id="Phobius"/>
    </source>
</evidence>
<evidence type="ECO:0000256" key="5">
    <source>
        <dbReference type="ARBA" id="ARBA00023136"/>
    </source>
</evidence>